<dbReference type="Gene3D" id="3.60.21.10">
    <property type="match status" value="1"/>
</dbReference>
<dbReference type="CDD" id="cd00841">
    <property type="entry name" value="MPP_YfcE"/>
    <property type="match status" value="1"/>
</dbReference>
<evidence type="ECO:0000313" key="7">
    <source>
        <dbReference type="Proteomes" id="UP000490821"/>
    </source>
</evidence>
<organism evidence="5 6">
    <name type="scientific">Thomasclavelia cocleata</name>
    <dbReference type="NCBI Taxonomy" id="69824"/>
    <lineage>
        <taxon>Bacteria</taxon>
        <taxon>Bacillati</taxon>
        <taxon>Bacillota</taxon>
        <taxon>Erysipelotrichia</taxon>
        <taxon>Erysipelotrichales</taxon>
        <taxon>Coprobacillaceae</taxon>
        <taxon>Thomasclavelia</taxon>
    </lineage>
</organism>
<dbReference type="NCBIfam" id="TIGR00040">
    <property type="entry name" value="yfcE"/>
    <property type="match status" value="1"/>
</dbReference>
<evidence type="ECO:0000313" key="5">
    <source>
        <dbReference type="EMBL" id="SET65675.1"/>
    </source>
</evidence>
<evidence type="ECO:0000313" key="4">
    <source>
        <dbReference type="EMBL" id="GFI42258.1"/>
    </source>
</evidence>
<evidence type="ECO:0000256" key="1">
    <source>
        <dbReference type="ARBA" id="ARBA00008950"/>
    </source>
</evidence>
<gene>
    <name evidence="4" type="ORF">IMSAGC017_02305</name>
    <name evidence="5" type="ORF">SAMN04489758_12530</name>
</gene>
<dbReference type="SUPFAM" id="SSF56300">
    <property type="entry name" value="Metallo-dependent phosphatases"/>
    <property type="match status" value="1"/>
</dbReference>
<dbReference type="Pfam" id="PF12850">
    <property type="entry name" value="Metallophos_2"/>
    <property type="match status" value="1"/>
</dbReference>
<dbReference type="EMBL" id="FOIN01000025">
    <property type="protein sequence ID" value="SET65675.1"/>
    <property type="molecule type" value="Genomic_DNA"/>
</dbReference>
<protein>
    <recommendedName>
        <fullName evidence="2">Phosphoesterase</fullName>
        <ecNumber evidence="2">3.1.4.-</ecNumber>
    </recommendedName>
</protein>
<dbReference type="AlphaFoldDB" id="A0A1I0G6J3"/>
<dbReference type="GO" id="GO:0046872">
    <property type="term" value="F:metal ion binding"/>
    <property type="evidence" value="ECO:0007669"/>
    <property type="project" value="UniProtKB-KW"/>
</dbReference>
<dbReference type="InterPro" id="IPR000979">
    <property type="entry name" value="Phosphodiesterase_MJ0936/Vps29"/>
</dbReference>
<dbReference type="PANTHER" id="PTHR11124">
    <property type="entry name" value="VACUOLAR SORTING PROTEIN VPS29"/>
    <property type="match status" value="1"/>
</dbReference>
<name>A0A1I0G6J3_9FIRM</name>
<dbReference type="InterPro" id="IPR029052">
    <property type="entry name" value="Metallo-depent_PP-like"/>
</dbReference>
<keyword evidence="2" id="KW-0479">Metal-binding</keyword>
<keyword evidence="4" id="KW-0378">Hydrolase</keyword>
<dbReference type="GeneID" id="78288879"/>
<feature type="domain" description="Calcineurin-like phosphoesterase" evidence="3">
    <location>
        <begin position="1"/>
        <end position="145"/>
    </location>
</feature>
<evidence type="ECO:0000313" key="6">
    <source>
        <dbReference type="Proteomes" id="UP000198558"/>
    </source>
</evidence>
<dbReference type="EC" id="3.1.4.-" evidence="2"/>
<dbReference type="Proteomes" id="UP000198558">
    <property type="component" value="Unassembled WGS sequence"/>
</dbReference>
<reference evidence="6" key="1">
    <citation type="submission" date="2016-10" db="EMBL/GenBank/DDBJ databases">
        <authorList>
            <person name="Varghese N."/>
            <person name="Submissions S."/>
        </authorList>
    </citation>
    <scope>NUCLEOTIDE SEQUENCE [LARGE SCALE GENOMIC DNA]</scope>
    <source>
        <strain evidence="6">DSM 1551</strain>
    </source>
</reference>
<accession>A0A1I0G6J3</accession>
<dbReference type="EMBL" id="BLMI01000286">
    <property type="protein sequence ID" value="GFI42258.1"/>
    <property type="molecule type" value="Genomic_DNA"/>
</dbReference>
<dbReference type="Proteomes" id="UP000490821">
    <property type="component" value="Unassembled WGS sequence"/>
</dbReference>
<proteinExistence type="inferred from homology"/>
<comment type="cofactor">
    <cofactor evidence="2">
        <name>a divalent metal cation</name>
        <dbReference type="ChEBI" id="CHEBI:60240"/>
    </cofactor>
</comment>
<dbReference type="GO" id="GO:0016787">
    <property type="term" value="F:hydrolase activity"/>
    <property type="evidence" value="ECO:0007669"/>
    <property type="project" value="UniProtKB-UniRule"/>
</dbReference>
<dbReference type="InterPro" id="IPR041802">
    <property type="entry name" value="MPP_YfcE"/>
</dbReference>
<reference evidence="4 7" key="3">
    <citation type="journal article" date="2020" name="Microbiome">
        <title>Single-cell genomics of uncultured bacteria reveals dietary fiber responders in the mouse gut microbiota.</title>
        <authorList>
            <person name="Chijiiwa R."/>
            <person name="Hosokawa M."/>
            <person name="Kogawa M."/>
            <person name="Nishikawa Y."/>
            <person name="Ide K."/>
            <person name="Sakanashi C."/>
            <person name="Takahashi K."/>
            <person name="Takeyama H."/>
        </authorList>
    </citation>
    <scope>NUCLEOTIDE SEQUENCE [LARGE SCALE GENOMIC DNA]</scope>
    <source>
        <strain evidence="4">IMSAGC_017</strain>
    </source>
</reference>
<comment type="similarity">
    <text evidence="1 2">Belongs to the metallophosphoesterase superfamily. YfcE family.</text>
</comment>
<sequence>MRVMILSDSHIISKDNLLALLKHNQVDYYIHCGDIYMSYEKINLNNFYLAKGNNDFNKNIHEDLFITIDNLKFFITHGHHYNVDSNLNYLYKTGKNKNADIICFGHTHRPYYKINNKITMINPGSICYPRGHYKSPTYCIFDTKNRKTTFYNTNTLLPCNPFDTSYKKESF</sequence>
<evidence type="ECO:0000256" key="2">
    <source>
        <dbReference type="RuleBase" id="RU362039"/>
    </source>
</evidence>
<keyword evidence="6" id="KW-1185">Reference proteome</keyword>
<dbReference type="OrthoDB" id="9800565at2"/>
<evidence type="ECO:0000259" key="3">
    <source>
        <dbReference type="Pfam" id="PF12850"/>
    </source>
</evidence>
<dbReference type="InterPro" id="IPR024654">
    <property type="entry name" value="Calcineurin-like_PHP_lpxH"/>
</dbReference>
<reference evidence="5" key="2">
    <citation type="submission" date="2016-10" db="EMBL/GenBank/DDBJ databases">
        <authorList>
            <person name="de Groot N.N."/>
        </authorList>
    </citation>
    <scope>NUCLEOTIDE SEQUENCE [LARGE SCALE GENOMIC DNA]</scope>
    <source>
        <strain evidence="5">DSM 1551</strain>
    </source>
</reference>
<dbReference type="RefSeq" id="WP_092354893.1">
    <property type="nucleotide sequence ID" value="NZ_BLMI01000286.1"/>
</dbReference>